<reference evidence="7 8" key="1">
    <citation type="submission" date="2024-06" db="EMBL/GenBank/DDBJ databases">
        <title>The Natural Products Discovery Center: Release of the First 8490 Sequenced Strains for Exploring Actinobacteria Biosynthetic Diversity.</title>
        <authorList>
            <person name="Kalkreuter E."/>
            <person name="Kautsar S.A."/>
            <person name="Yang D."/>
            <person name="Bader C.D."/>
            <person name="Teijaro C.N."/>
            <person name="Fluegel L."/>
            <person name="Davis C.M."/>
            <person name="Simpson J.R."/>
            <person name="Lauterbach L."/>
            <person name="Steele A.D."/>
            <person name="Gui C."/>
            <person name="Meng S."/>
            <person name="Li G."/>
            <person name="Viehrig K."/>
            <person name="Ye F."/>
            <person name="Su P."/>
            <person name="Kiefer A.F."/>
            <person name="Nichols A."/>
            <person name="Cepeda A.J."/>
            <person name="Yan W."/>
            <person name="Fan B."/>
            <person name="Jiang Y."/>
            <person name="Adhikari A."/>
            <person name="Zheng C.-J."/>
            <person name="Schuster L."/>
            <person name="Cowan T.M."/>
            <person name="Smanski M.J."/>
            <person name="Chevrette M.G."/>
            <person name="De Carvalho L.P.S."/>
            <person name="Shen B."/>
        </authorList>
    </citation>
    <scope>NUCLEOTIDE SEQUENCE [LARGE SCALE GENOMIC DNA]</scope>
    <source>
        <strain evidence="7 8">NPDC001694</strain>
    </source>
</reference>
<evidence type="ECO:0000256" key="2">
    <source>
        <dbReference type="ARBA" id="ARBA00022692"/>
    </source>
</evidence>
<feature type="transmembrane region" description="Helical" evidence="5">
    <location>
        <begin position="165"/>
        <end position="186"/>
    </location>
</feature>
<feature type="transmembrane region" description="Helical" evidence="5">
    <location>
        <begin position="314"/>
        <end position="340"/>
    </location>
</feature>
<evidence type="ECO:0000259" key="6">
    <source>
        <dbReference type="PROSITE" id="PS50850"/>
    </source>
</evidence>
<dbReference type="PANTHER" id="PTHR23528">
    <property type="match status" value="1"/>
</dbReference>
<dbReference type="InterPro" id="IPR011701">
    <property type="entry name" value="MFS"/>
</dbReference>
<dbReference type="RefSeq" id="WP_351962019.1">
    <property type="nucleotide sequence ID" value="NZ_JBEOZM010000035.1"/>
</dbReference>
<keyword evidence="8" id="KW-1185">Reference proteome</keyword>
<dbReference type="Pfam" id="PF07690">
    <property type="entry name" value="MFS_1"/>
    <property type="match status" value="1"/>
</dbReference>
<accession>A0ABV1TUR7</accession>
<keyword evidence="4 5" id="KW-0472">Membrane</keyword>
<feature type="transmembrane region" description="Helical" evidence="5">
    <location>
        <begin position="289"/>
        <end position="308"/>
    </location>
</feature>
<dbReference type="InterPro" id="IPR036259">
    <property type="entry name" value="MFS_trans_sf"/>
</dbReference>
<sequence length="404" mass="41925">MGKSFIFAFAFAYAGFWIACLTPGTVSLALKVQTLVGSKDAASTLSAVVGVGVLLPLLLMPVVGRLSDRTTARMGMRRPYLLAGAAGVVALGAVMGLAPNVPVLLVAFALYSVAANLIGTPLLAVIADRVPVHQRGLVSGLVGLTLPLAVIGGTFIVQAVATDTLLMFLLPPLIAAVSVLVFIALVKDRRLAKDALTPKLSVREIAGTFWVNPVRHPDFAWVWLGRLLFVIGYGFLTTYQAFFLLNHLGSSQNEVPRQIFVASLVLSITTILTSVTGGKLSDRLGRRKAFVLASAAIYGVALIIASLVTGFNGYLVAMAVAGIGYGAFLAVDLALVTDVLPDPANAGKDMAVFNMSSTLANALAPAAAPFILLLGGGSYATLFAAAGAVAILGGLAILPVRRVR</sequence>
<protein>
    <submittedName>
        <fullName evidence="7">MFS transporter</fullName>
    </submittedName>
</protein>
<name>A0ABV1TUR7_9ACTN</name>
<feature type="transmembrane region" description="Helical" evidence="5">
    <location>
        <begin position="219"/>
        <end position="239"/>
    </location>
</feature>
<evidence type="ECO:0000313" key="8">
    <source>
        <dbReference type="Proteomes" id="UP001490365"/>
    </source>
</evidence>
<dbReference type="InterPro" id="IPR005829">
    <property type="entry name" value="Sugar_transporter_CS"/>
</dbReference>
<dbReference type="PROSITE" id="PS50850">
    <property type="entry name" value="MFS"/>
    <property type="match status" value="1"/>
</dbReference>
<feature type="transmembrane region" description="Helical" evidence="5">
    <location>
        <begin position="379"/>
        <end position="400"/>
    </location>
</feature>
<feature type="transmembrane region" description="Helical" evidence="5">
    <location>
        <begin position="45"/>
        <end position="67"/>
    </location>
</feature>
<dbReference type="PROSITE" id="PS51257">
    <property type="entry name" value="PROKAR_LIPOPROTEIN"/>
    <property type="match status" value="1"/>
</dbReference>
<feature type="domain" description="Major facilitator superfamily (MFS) profile" evidence="6">
    <location>
        <begin position="8"/>
        <end position="404"/>
    </location>
</feature>
<dbReference type="Gene3D" id="1.20.1250.20">
    <property type="entry name" value="MFS general substrate transporter like domains"/>
    <property type="match status" value="2"/>
</dbReference>
<comment type="caution">
    <text evidence="7">The sequence shown here is derived from an EMBL/GenBank/DDBJ whole genome shotgun (WGS) entry which is preliminary data.</text>
</comment>
<evidence type="ECO:0000256" key="5">
    <source>
        <dbReference type="SAM" id="Phobius"/>
    </source>
</evidence>
<keyword evidence="2 5" id="KW-0812">Transmembrane</keyword>
<feature type="transmembrane region" description="Helical" evidence="5">
    <location>
        <begin position="352"/>
        <end position="373"/>
    </location>
</feature>
<dbReference type="Proteomes" id="UP001490365">
    <property type="component" value="Unassembled WGS sequence"/>
</dbReference>
<keyword evidence="3 5" id="KW-1133">Transmembrane helix</keyword>
<dbReference type="PROSITE" id="PS00216">
    <property type="entry name" value="SUGAR_TRANSPORT_1"/>
    <property type="match status" value="1"/>
</dbReference>
<organism evidence="7 8">
    <name type="scientific">Streptomyces sp. 900105755</name>
    <dbReference type="NCBI Taxonomy" id="3154389"/>
    <lineage>
        <taxon>Bacteria</taxon>
        <taxon>Bacillati</taxon>
        <taxon>Actinomycetota</taxon>
        <taxon>Actinomycetes</taxon>
        <taxon>Kitasatosporales</taxon>
        <taxon>Streptomycetaceae</taxon>
        <taxon>Streptomyces</taxon>
    </lineage>
</organism>
<feature type="transmembrane region" description="Helical" evidence="5">
    <location>
        <begin position="104"/>
        <end position="125"/>
    </location>
</feature>
<evidence type="ECO:0000256" key="4">
    <source>
        <dbReference type="ARBA" id="ARBA00023136"/>
    </source>
</evidence>
<feature type="transmembrane region" description="Helical" evidence="5">
    <location>
        <begin position="79"/>
        <end position="98"/>
    </location>
</feature>
<proteinExistence type="predicted"/>
<feature type="transmembrane region" description="Helical" evidence="5">
    <location>
        <begin position="259"/>
        <end position="277"/>
    </location>
</feature>
<evidence type="ECO:0000256" key="3">
    <source>
        <dbReference type="ARBA" id="ARBA00022989"/>
    </source>
</evidence>
<gene>
    <name evidence="7" type="ORF">ABT211_41920</name>
</gene>
<evidence type="ECO:0000256" key="1">
    <source>
        <dbReference type="ARBA" id="ARBA00004651"/>
    </source>
</evidence>
<dbReference type="PANTHER" id="PTHR23528:SF1">
    <property type="entry name" value="MAJOR FACILITATOR SUPERFAMILY (MFS) PROFILE DOMAIN-CONTAINING PROTEIN"/>
    <property type="match status" value="1"/>
</dbReference>
<comment type="subcellular location">
    <subcellularLocation>
        <location evidence="1">Cell membrane</location>
        <topology evidence="1">Multi-pass membrane protein</topology>
    </subcellularLocation>
</comment>
<evidence type="ECO:0000313" key="7">
    <source>
        <dbReference type="EMBL" id="MER6273771.1"/>
    </source>
</evidence>
<dbReference type="EMBL" id="JBEOZM010000035">
    <property type="protein sequence ID" value="MER6273771.1"/>
    <property type="molecule type" value="Genomic_DNA"/>
</dbReference>
<dbReference type="SUPFAM" id="SSF103473">
    <property type="entry name" value="MFS general substrate transporter"/>
    <property type="match status" value="1"/>
</dbReference>
<feature type="transmembrane region" description="Helical" evidence="5">
    <location>
        <begin position="137"/>
        <end position="159"/>
    </location>
</feature>
<dbReference type="InterPro" id="IPR020846">
    <property type="entry name" value="MFS_dom"/>
</dbReference>